<dbReference type="EC" id="1.1.1.79" evidence="6"/>
<evidence type="ECO:0000256" key="3">
    <source>
        <dbReference type="ARBA" id="ARBA00052239"/>
    </source>
</evidence>
<dbReference type="GO" id="GO:0120509">
    <property type="term" value="F:hydroxypyruvate reductase (NADPH) activity"/>
    <property type="evidence" value="ECO:0007669"/>
    <property type="project" value="RHEA"/>
</dbReference>
<dbReference type="InterPro" id="IPR006140">
    <property type="entry name" value="D-isomer_DH_NAD-bd"/>
</dbReference>
<evidence type="ECO:0000259" key="10">
    <source>
        <dbReference type="Pfam" id="PF00389"/>
    </source>
</evidence>
<evidence type="ECO:0000256" key="5">
    <source>
        <dbReference type="ARBA" id="ARBA00061278"/>
    </source>
</evidence>
<gene>
    <name evidence="12" type="ORF">Q31a_45570</name>
</gene>
<evidence type="ECO:0000313" key="13">
    <source>
        <dbReference type="Proteomes" id="UP000318017"/>
    </source>
</evidence>
<dbReference type="CDD" id="cd05301">
    <property type="entry name" value="GDH"/>
    <property type="match status" value="1"/>
</dbReference>
<keyword evidence="13" id="KW-1185">Reference proteome</keyword>
<accession>A0A518GC64</accession>
<dbReference type="EC" id="1.1.1.81" evidence="7"/>
<comment type="catalytic activity">
    <reaction evidence="2">
        <text>(R)-glycerate + NAD(+) = 3-hydroxypyruvate + NADH + H(+)</text>
        <dbReference type="Rhea" id="RHEA:17905"/>
        <dbReference type="ChEBI" id="CHEBI:15378"/>
        <dbReference type="ChEBI" id="CHEBI:16659"/>
        <dbReference type="ChEBI" id="CHEBI:17180"/>
        <dbReference type="ChEBI" id="CHEBI:57540"/>
        <dbReference type="ChEBI" id="CHEBI:57945"/>
        <dbReference type="EC" id="1.1.1.81"/>
    </reaction>
</comment>
<dbReference type="Pfam" id="PF00389">
    <property type="entry name" value="2-Hacid_dh"/>
    <property type="match status" value="1"/>
</dbReference>
<dbReference type="GO" id="GO:0005829">
    <property type="term" value="C:cytosol"/>
    <property type="evidence" value="ECO:0007669"/>
    <property type="project" value="TreeGrafter"/>
</dbReference>
<dbReference type="SUPFAM" id="SSF52283">
    <property type="entry name" value="Formate/glycerate dehydrogenase catalytic domain-like"/>
    <property type="match status" value="1"/>
</dbReference>
<feature type="domain" description="D-isomer specific 2-hydroxyacid dehydrogenase NAD-binding" evidence="11">
    <location>
        <begin position="111"/>
        <end position="290"/>
    </location>
</feature>
<dbReference type="RefSeq" id="WP_145082148.1">
    <property type="nucleotide sequence ID" value="NZ_CP036298.1"/>
</dbReference>
<sequence>MTKPIVYIARQLPAIATQLLEGHAELRQHAGELPPTRQELLEGVKGCAGILSLLSDRIDAEVLDAAGPNLKVISNFAVGYNNIEIAEARNRQIAVGNTPDVLTDATADIAIALLLSVARRLKEGERAVRSGEWTTWEPLGWMGLELQGKTLGIVGMGRIGEAVARRMVGGWGMQLRYTARTTKPLVDAQLGGRHVPLAELLADSDFVSLHVPLSTETRHLIGAAEFELMKPTAVLVNTARGEIVDQEALEGALRTRRIFGAGLDVCTPEPLPTSDPLLKLDNCLVVPHIGSATLAARDAMAERAARNLLAGLAGSPLPFAV</sequence>
<dbReference type="GO" id="GO:0030267">
    <property type="term" value="F:glyoxylate reductase (NADPH) activity"/>
    <property type="evidence" value="ECO:0007669"/>
    <property type="project" value="UniProtKB-EC"/>
</dbReference>
<feature type="domain" description="D-isomer specific 2-hydroxyacid dehydrogenase catalytic" evidence="10">
    <location>
        <begin position="8"/>
        <end position="321"/>
    </location>
</feature>
<evidence type="ECO:0000313" key="12">
    <source>
        <dbReference type="EMBL" id="QDV26185.1"/>
    </source>
</evidence>
<dbReference type="PANTHER" id="PTHR10996:SF277">
    <property type="entry name" value="GLYOXYLATE REDUCTASE_HYDROXYPYRUVATE REDUCTASE"/>
    <property type="match status" value="1"/>
</dbReference>
<name>A0A518GC64_9BACT</name>
<dbReference type="AlphaFoldDB" id="A0A518GC64"/>
<dbReference type="InterPro" id="IPR050223">
    <property type="entry name" value="D-isomer_2-hydroxyacid_DH"/>
</dbReference>
<comment type="catalytic activity">
    <reaction evidence="4">
        <text>glycolate + NADP(+) = glyoxylate + NADPH + H(+)</text>
        <dbReference type="Rhea" id="RHEA:10992"/>
        <dbReference type="ChEBI" id="CHEBI:15378"/>
        <dbReference type="ChEBI" id="CHEBI:29805"/>
        <dbReference type="ChEBI" id="CHEBI:36655"/>
        <dbReference type="ChEBI" id="CHEBI:57783"/>
        <dbReference type="ChEBI" id="CHEBI:58349"/>
        <dbReference type="EC" id="1.1.1.79"/>
    </reaction>
</comment>
<dbReference type="GO" id="GO:0051287">
    <property type="term" value="F:NAD binding"/>
    <property type="evidence" value="ECO:0007669"/>
    <property type="project" value="InterPro"/>
</dbReference>
<keyword evidence="1 9" id="KW-0560">Oxidoreductase</keyword>
<evidence type="ECO:0000256" key="6">
    <source>
        <dbReference type="ARBA" id="ARBA00066661"/>
    </source>
</evidence>
<evidence type="ECO:0000256" key="2">
    <source>
        <dbReference type="ARBA" id="ARBA00051801"/>
    </source>
</evidence>
<dbReference type="PANTHER" id="PTHR10996">
    <property type="entry name" value="2-HYDROXYACID DEHYDROGENASE-RELATED"/>
    <property type="match status" value="1"/>
</dbReference>
<evidence type="ECO:0000256" key="7">
    <source>
        <dbReference type="ARBA" id="ARBA00066674"/>
    </source>
</evidence>
<dbReference type="EMBL" id="CP036298">
    <property type="protein sequence ID" value="QDV26185.1"/>
    <property type="molecule type" value="Genomic_DNA"/>
</dbReference>
<dbReference type="Proteomes" id="UP000318017">
    <property type="component" value="Chromosome"/>
</dbReference>
<evidence type="ECO:0000259" key="11">
    <source>
        <dbReference type="Pfam" id="PF02826"/>
    </source>
</evidence>
<reference evidence="12 13" key="1">
    <citation type="submission" date="2019-02" db="EMBL/GenBank/DDBJ databases">
        <title>Deep-cultivation of Planctomycetes and their phenomic and genomic characterization uncovers novel biology.</title>
        <authorList>
            <person name="Wiegand S."/>
            <person name="Jogler M."/>
            <person name="Boedeker C."/>
            <person name="Pinto D."/>
            <person name="Vollmers J."/>
            <person name="Rivas-Marin E."/>
            <person name="Kohn T."/>
            <person name="Peeters S.H."/>
            <person name="Heuer A."/>
            <person name="Rast P."/>
            <person name="Oberbeckmann S."/>
            <person name="Bunk B."/>
            <person name="Jeske O."/>
            <person name="Meyerdierks A."/>
            <person name="Storesund J.E."/>
            <person name="Kallscheuer N."/>
            <person name="Luecker S."/>
            <person name="Lage O.M."/>
            <person name="Pohl T."/>
            <person name="Merkel B.J."/>
            <person name="Hornburger P."/>
            <person name="Mueller R.-W."/>
            <person name="Bruemmer F."/>
            <person name="Labrenz M."/>
            <person name="Spormann A.M."/>
            <person name="Op den Camp H."/>
            <person name="Overmann J."/>
            <person name="Amann R."/>
            <person name="Jetten M.S.M."/>
            <person name="Mascher T."/>
            <person name="Medema M.H."/>
            <person name="Devos D.P."/>
            <person name="Kaster A.-K."/>
            <person name="Ovreas L."/>
            <person name="Rohde M."/>
            <person name="Galperin M.Y."/>
            <person name="Jogler C."/>
        </authorList>
    </citation>
    <scope>NUCLEOTIDE SEQUENCE [LARGE SCALE GENOMIC DNA]</scope>
    <source>
        <strain evidence="12 13">Q31a</strain>
    </source>
</reference>
<dbReference type="InterPro" id="IPR029753">
    <property type="entry name" value="D-isomer_DH_CS"/>
</dbReference>
<evidence type="ECO:0000256" key="9">
    <source>
        <dbReference type="RuleBase" id="RU003719"/>
    </source>
</evidence>
<dbReference type="PROSITE" id="PS00670">
    <property type="entry name" value="D_2_HYDROXYACID_DH_2"/>
    <property type="match status" value="1"/>
</dbReference>
<dbReference type="OrthoDB" id="277029at2"/>
<dbReference type="SUPFAM" id="SSF51735">
    <property type="entry name" value="NAD(P)-binding Rossmann-fold domains"/>
    <property type="match status" value="1"/>
</dbReference>
<dbReference type="PROSITE" id="PS00671">
    <property type="entry name" value="D_2_HYDROXYACID_DH_3"/>
    <property type="match status" value="1"/>
</dbReference>
<dbReference type="FunFam" id="3.40.50.720:FF:000026">
    <property type="entry name" value="Glyoxylate/hydroxypyruvate reductase B"/>
    <property type="match status" value="1"/>
</dbReference>
<dbReference type="InterPro" id="IPR036291">
    <property type="entry name" value="NAD(P)-bd_dom_sf"/>
</dbReference>
<evidence type="ECO:0000256" key="8">
    <source>
        <dbReference type="ARBA" id="ARBA00073362"/>
    </source>
</evidence>
<evidence type="ECO:0000256" key="1">
    <source>
        <dbReference type="ARBA" id="ARBA00023002"/>
    </source>
</evidence>
<dbReference type="Gene3D" id="3.40.50.720">
    <property type="entry name" value="NAD(P)-binding Rossmann-like Domain"/>
    <property type="match status" value="2"/>
</dbReference>
<organism evidence="12 13">
    <name type="scientific">Aureliella helgolandensis</name>
    <dbReference type="NCBI Taxonomy" id="2527968"/>
    <lineage>
        <taxon>Bacteria</taxon>
        <taxon>Pseudomonadati</taxon>
        <taxon>Planctomycetota</taxon>
        <taxon>Planctomycetia</taxon>
        <taxon>Pirellulales</taxon>
        <taxon>Pirellulaceae</taxon>
        <taxon>Aureliella</taxon>
    </lineage>
</organism>
<dbReference type="Pfam" id="PF02826">
    <property type="entry name" value="2-Hacid_dh_C"/>
    <property type="match status" value="1"/>
</dbReference>
<dbReference type="InterPro" id="IPR006139">
    <property type="entry name" value="D-isomer_2_OHA_DH_cat_dom"/>
</dbReference>
<comment type="catalytic activity">
    <reaction evidence="3">
        <text>(R)-glycerate + NADP(+) = 3-hydroxypyruvate + NADPH + H(+)</text>
        <dbReference type="Rhea" id="RHEA:18657"/>
        <dbReference type="ChEBI" id="CHEBI:15378"/>
        <dbReference type="ChEBI" id="CHEBI:16659"/>
        <dbReference type="ChEBI" id="CHEBI:17180"/>
        <dbReference type="ChEBI" id="CHEBI:57783"/>
        <dbReference type="ChEBI" id="CHEBI:58349"/>
        <dbReference type="EC" id="1.1.1.81"/>
    </reaction>
</comment>
<comment type="similarity">
    <text evidence="5">Belongs to the D-isomer specific 2-hydroxyacid dehydrogenase family. GhrB subfamily.</text>
</comment>
<dbReference type="GO" id="GO:0008465">
    <property type="term" value="F:hydroxypyruvate reductase (NADH) activity"/>
    <property type="evidence" value="ECO:0007669"/>
    <property type="project" value="RHEA"/>
</dbReference>
<dbReference type="KEGG" id="ahel:Q31a_45570"/>
<proteinExistence type="inferred from homology"/>
<evidence type="ECO:0000256" key="4">
    <source>
        <dbReference type="ARBA" id="ARBA00052769"/>
    </source>
</evidence>
<protein>
    <recommendedName>
        <fullName evidence="8">Glyoxylate/hydroxypyruvate reductase B</fullName>
        <ecNumber evidence="6">1.1.1.79</ecNumber>
        <ecNumber evidence="7">1.1.1.81</ecNumber>
    </recommendedName>
</protein>